<dbReference type="OrthoDB" id="8200265at2"/>
<dbReference type="AlphaFoldDB" id="A0A0K1PD22"/>
<protein>
    <recommendedName>
        <fullName evidence="3">DUF4261 domain-containing protein</fullName>
    </recommendedName>
</protein>
<dbReference type="Proteomes" id="UP000055590">
    <property type="component" value="Chromosome"/>
</dbReference>
<organism evidence="1 2">
    <name type="scientific">Vulgatibacter incomptus</name>
    <dbReference type="NCBI Taxonomy" id="1391653"/>
    <lineage>
        <taxon>Bacteria</taxon>
        <taxon>Pseudomonadati</taxon>
        <taxon>Myxococcota</taxon>
        <taxon>Myxococcia</taxon>
        <taxon>Myxococcales</taxon>
        <taxon>Cystobacterineae</taxon>
        <taxon>Vulgatibacteraceae</taxon>
        <taxon>Vulgatibacter</taxon>
    </lineage>
</organism>
<name>A0A0K1PD22_9BACT</name>
<reference evidence="1 2" key="1">
    <citation type="submission" date="2015-08" db="EMBL/GenBank/DDBJ databases">
        <authorList>
            <person name="Babu N.S."/>
            <person name="Beckwith C.J."/>
            <person name="Beseler K.G."/>
            <person name="Brison A."/>
            <person name="Carone J.V."/>
            <person name="Caskin T.P."/>
            <person name="Diamond M."/>
            <person name="Durham M.E."/>
            <person name="Foxe J.M."/>
            <person name="Go M."/>
            <person name="Henderson B.A."/>
            <person name="Jones I.B."/>
            <person name="McGettigan J.A."/>
            <person name="Micheletti S.J."/>
            <person name="Nasrallah M.E."/>
            <person name="Ortiz D."/>
            <person name="Piller C.R."/>
            <person name="Privatt S.R."/>
            <person name="Schneider S.L."/>
            <person name="Sharp S."/>
            <person name="Smith T.C."/>
            <person name="Stanton J.D."/>
            <person name="Ullery H.E."/>
            <person name="Wilson R.J."/>
            <person name="Serrano M.G."/>
            <person name="Buck G."/>
            <person name="Lee V."/>
            <person name="Wang Y."/>
            <person name="Carvalho R."/>
            <person name="Voegtly L."/>
            <person name="Shi R."/>
            <person name="Duckworth R."/>
            <person name="Johnson A."/>
            <person name="Loviza R."/>
            <person name="Walstead R."/>
            <person name="Shah Z."/>
            <person name="Kiflezghi M."/>
            <person name="Wade K."/>
            <person name="Ball S.L."/>
            <person name="Bradley K.W."/>
            <person name="Asai D.J."/>
            <person name="Bowman C.A."/>
            <person name="Russell D.A."/>
            <person name="Pope W.H."/>
            <person name="Jacobs-Sera D."/>
            <person name="Hendrix R.W."/>
            <person name="Hatfull G.F."/>
        </authorList>
    </citation>
    <scope>NUCLEOTIDE SEQUENCE [LARGE SCALE GENOMIC DNA]</scope>
    <source>
        <strain evidence="1 2">DSM 27710</strain>
    </source>
</reference>
<evidence type="ECO:0000313" key="2">
    <source>
        <dbReference type="Proteomes" id="UP000055590"/>
    </source>
</evidence>
<dbReference type="KEGG" id="vin:AKJ08_1830"/>
<proteinExistence type="predicted"/>
<gene>
    <name evidence="1" type="ORF">AKJ08_1830</name>
</gene>
<accession>A0A0K1PD22</accession>
<evidence type="ECO:0008006" key="3">
    <source>
        <dbReference type="Google" id="ProtNLM"/>
    </source>
</evidence>
<keyword evidence="2" id="KW-1185">Reference proteome</keyword>
<dbReference type="RefSeq" id="WP_157370578.1">
    <property type="nucleotide sequence ID" value="NZ_CP012332.1"/>
</dbReference>
<evidence type="ECO:0000313" key="1">
    <source>
        <dbReference type="EMBL" id="AKU91443.1"/>
    </source>
</evidence>
<sequence length="255" mass="27822">MIADLPIPWPRPRYVSAGPARVAYLALLPEAGELAQKGHPLFEGFEITARYRGEDPEWFDGWVNPKGTFGSLLLRTPGIDMVALTTCKAAVVLSGEFAEPKDLGYIQRAFRIMQLLAKAGAVAVCDVESMVWWPRSDIEELGADWDFDVSDHVRVVFESAEREPGAGHLCHTLGMAKFGRPDLAIAGLEREHAEAAGEMLLNLATALAQGDQFETGDVVEPDGFPPLRCEELGDDTGSPDSTFGNRSLWLVPEEA</sequence>
<dbReference type="EMBL" id="CP012332">
    <property type="protein sequence ID" value="AKU91443.1"/>
    <property type="molecule type" value="Genomic_DNA"/>
</dbReference>